<dbReference type="Proteomes" id="UP001164539">
    <property type="component" value="Chromosome 4"/>
</dbReference>
<evidence type="ECO:0000313" key="2">
    <source>
        <dbReference type="Proteomes" id="UP001164539"/>
    </source>
</evidence>
<gene>
    <name evidence="1" type="ORF">OWV82_007928</name>
</gene>
<keyword evidence="2" id="KW-1185">Reference proteome</keyword>
<evidence type="ECO:0000313" key="1">
    <source>
        <dbReference type="EMBL" id="KAJ4720031.1"/>
    </source>
</evidence>
<sequence length="105" mass="11861">MESKSFKPEPSSSLAIVINDLRISHRSRVLNYGPSDRVDPVLFLLLRISDEVHRFSSRTQLKSVLFVQHIFSSLNSETRSNRDDATWLGGTSDGGLLEPEEFTLL</sequence>
<proteinExistence type="predicted"/>
<dbReference type="EMBL" id="CM051397">
    <property type="protein sequence ID" value="KAJ4720031.1"/>
    <property type="molecule type" value="Genomic_DNA"/>
</dbReference>
<reference evidence="1 2" key="1">
    <citation type="journal article" date="2023" name="Science">
        <title>Complex scaffold remodeling in plant triterpene biosynthesis.</title>
        <authorList>
            <person name="De La Pena R."/>
            <person name="Hodgson H."/>
            <person name="Liu J.C."/>
            <person name="Stephenson M.J."/>
            <person name="Martin A.C."/>
            <person name="Owen C."/>
            <person name="Harkess A."/>
            <person name="Leebens-Mack J."/>
            <person name="Jimenez L.E."/>
            <person name="Osbourn A."/>
            <person name="Sattely E.S."/>
        </authorList>
    </citation>
    <scope>NUCLEOTIDE SEQUENCE [LARGE SCALE GENOMIC DNA]</scope>
    <source>
        <strain evidence="2">cv. JPN11</strain>
        <tissue evidence="1">Leaf</tissue>
    </source>
</reference>
<protein>
    <submittedName>
        <fullName evidence="1">Uncharacterized protein</fullName>
    </submittedName>
</protein>
<organism evidence="1 2">
    <name type="scientific">Melia azedarach</name>
    <name type="common">Chinaberry tree</name>
    <dbReference type="NCBI Taxonomy" id="155640"/>
    <lineage>
        <taxon>Eukaryota</taxon>
        <taxon>Viridiplantae</taxon>
        <taxon>Streptophyta</taxon>
        <taxon>Embryophyta</taxon>
        <taxon>Tracheophyta</taxon>
        <taxon>Spermatophyta</taxon>
        <taxon>Magnoliopsida</taxon>
        <taxon>eudicotyledons</taxon>
        <taxon>Gunneridae</taxon>
        <taxon>Pentapetalae</taxon>
        <taxon>rosids</taxon>
        <taxon>malvids</taxon>
        <taxon>Sapindales</taxon>
        <taxon>Meliaceae</taxon>
        <taxon>Melia</taxon>
    </lineage>
</organism>
<comment type="caution">
    <text evidence="1">The sequence shown here is derived from an EMBL/GenBank/DDBJ whole genome shotgun (WGS) entry which is preliminary data.</text>
</comment>
<name>A0ACC1Y9B9_MELAZ</name>
<accession>A0ACC1Y9B9</accession>